<comment type="caution">
    <text evidence="2">The sequence shown here is derived from an EMBL/GenBank/DDBJ whole genome shotgun (WGS) entry which is preliminary data.</text>
</comment>
<reference evidence="2 3" key="1">
    <citation type="journal article" date="2017" name="Genome Announc.">
        <title>Draft Genome Sequence of Romboutsia maritimum sp. nov. Strain CCRI-22766(T), Isolated from Coastal Estuarine Mud.</title>
        <authorList>
            <person name="Maheux A.F."/>
            <person name="Boudreau D.K."/>
            <person name="Berube E."/>
            <person name="Boissinot M."/>
            <person name="Raymond F."/>
            <person name="Brodeur S."/>
            <person name="Corbeil J."/>
            <person name="Brightwell G."/>
            <person name="Broda D."/>
            <person name="Omar R.F."/>
            <person name="Bergeron M.G."/>
        </authorList>
    </citation>
    <scope>NUCLEOTIDE SEQUENCE [LARGE SCALE GENOMIC DNA]</scope>
    <source>
        <strain evidence="2 3">CCRI-22766</strain>
    </source>
</reference>
<dbReference type="Gene3D" id="3.40.50.150">
    <property type="entry name" value="Vaccinia Virus protein VP39"/>
    <property type="match status" value="1"/>
</dbReference>
<dbReference type="OrthoDB" id="5522265at2"/>
<evidence type="ECO:0000259" key="1">
    <source>
        <dbReference type="Pfam" id="PF08241"/>
    </source>
</evidence>
<keyword evidence="2" id="KW-0489">Methyltransferase</keyword>
<dbReference type="InterPro" id="IPR013216">
    <property type="entry name" value="Methyltransf_11"/>
</dbReference>
<sequence length="240" mass="27625">MDLINRIEKYWTERSDEFCNLRISEINSNKRNLWIEVISKNLPQDKKLRILDVGTGTGFLAILMASLGHDVVGIDLTEAMINGANKTSHLLNYNIDFKVMDAQNLSFEDNYFDVVISRNLTWTLPDVKKAYKEWYRVLKHNGRLLNFDGDYGQVSFSNQVKTLDANHAHVGIKNSILKECDDIKNNLDISMQARPKWDTKILNQIGFSSCKIDNTISEKIYSTQDEFCNPTKMFGIYAIK</sequence>
<dbReference type="Pfam" id="PF08241">
    <property type="entry name" value="Methyltransf_11"/>
    <property type="match status" value="1"/>
</dbReference>
<dbReference type="AlphaFoldDB" id="A0A371IUJ4"/>
<dbReference type="InterPro" id="IPR029063">
    <property type="entry name" value="SAM-dependent_MTases_sf"/>
</dbReference>
<feature type="domain" description="Methyltransferase type 11" evidence="1">
    <location>
        <begin position="51"/>
        <end position="145"/>
    </location>
</feature>
<dbReference type="GO" id="GO:0032259">
    <property type="term" value="P:methylation"/>
    <property type="evidence" value="ECO:0007669"/>
    <property type="project" value="UniProtKB-KW"/>
</dbReference>
<accession>A0A371IUJ4</accession>
<evidence type="ECO:0000313" key="3">
    <source>
        <dbReference type="Proteomes" id="UP000243494"/>
    </source>
</evidence>
<dbReference type="PANTHER" id="PTHR43591:SF24">
    <property type="entry name" value="2-METHOXY-6-POLYPRENYL-1,4-BENZOQUINOL METHYLASE, MITOCHONDRIAL"/>
    <property type="match status" value="1"/>
</dbReference>
<keyword evidence="2" id="KW-0808">Transferase</keyword>
<evidence type="ECO:0000313" key="2">
    <source>
        <dbReference type="EMBL" id="RDY24160.1"/>
    </source>
</evidence>
<dbReference type="PANTHER" id="PTHR43591">
    <property type="entry name" value="METHYLTRANSFERASE"/>
    <property type="match status" value="1"/>
</dbReference>
<dbReference type="RefSeq" id="WP_095406666.1">
    <property type="nucleotide sequence ID" value="NZ_NOJZ02000005.1"/>
</dbReference>
<gene>
    <name evidence="2" type="ORF">CHF27_004915</name>
</gene>
<name>A0A371IUJ4_9FIRM</name>
<dbReference type="EMBL" id="NOJZ02000005">
    <property type="protein sequence ID" value="RDY24160.1"/>
    <property type="molecule type" value="Genomic_DNA"/>
</dbReference>
<dbReference type="CDD" id="cd02440">
    <property type="entry name" value="AdoMet_MTases"/>
    <property type="match status" value="1"/>
</dbReference>
<organism evidence="2 3">
    <name type="scientific">Romboutsia maritimum</name>
    <dbReference type="NCBI Taxonomy" id="2020948"/>
    <lineage>
        <taxon>Bacteria</taxon>
        <taxon>Bacillati</taxon>
        <taxon>Bacillota</taxon>
        <taxon>Clostridia</taxon>
        <taxon>Peptostreptococcales</taxon>
        <taxon>Peptostreptococcaceae</taxon>
        <taxon>Romboutsia</taxon>
    </lineage>
</organism>
<dbReference type="Proteomes" id="UP000243494">
    <property type="component" value="Unassembled WGS sequence"/>
</dbReference>
<keyword evidence="3" id="KW-1185">Reference proteome</keyword>
<dbReference type="SUPFAM" id="SSF53335">
    <property type="entry name" value="S-adenosyl-L-methionine-dependent methyltransferases"/>
    <property type="match status" value="1"/>
</dbReference>
<protein>
    <submittedName>
        <fullName evidence="2">Class I SAM-dependent methyltransferase</fullName>
    </submittedName>
</protein>
<proteinExistence type="predicted"/>
<dbReference type="GO" id="GO:0008757">
    <property type="term" value="F:S-adenosylmethionine-dependent methyltransferase activity"/>
    <property type="evidence" value="ECO:0007669"/>
    <property type="project" value="InterPro"/>
</dbReference>